<feature type="region of interest" description="Disordered" evidence="1">
    <location>
        <begin position="531"/>
        <end position="773"/>
    </location>
</feature>
<dbReference type="InterPro" id="IPR009060">
    <property type="entry name" value="UBA-like_sf"/>
</dbReference>
<dbReference type="InterPro" id="IPR052586">
    <property type="entry name" value="ASCC2"/>
</dbReference>
<proteinExistence type="predicted"/>
<evidence type="ECO:0000259" key="2">
    <source>
        <dbReference type="PROSITE" id="PS51140"/>
    </source>
</evidence>
<gene>
    <name evidence="3" type="ORF">BDZ94DRAFT_1210295</name>
</gene>
<dbReference type="InterPro" id="IPR041800">
    <property type="entry name" value="ASCC2_CUE"/>
</dbReference>
<feature type="compositionally biased region" description="Basic and acidic residues" evidence="1">
    <location>
        <begin position="652"/>
        <end position="678"/>
    </location>
</feature>
<feature type="region of interest" description="Disordered" evidence="1">
    <location>
        <begin position="1"/>
        <end position="21"/>
    </location>
</feature>
<keyword evidence="4" id="KW-1185">Reference proteome</keyword>
<dbReference type="GO" id="GO:0043130">
    <property type="term" value="F:ubiquitin binding"/>
    <property type="evidence" value="ECO:0007669"/>
    <property type="project" value="InterPro"/>
</dbReference>
<protein>
    <recommendedName>
        <fullName evidence="2">CUE domain-containing protein</fullName>
    </recommendedName>
</protein>
<evidence type="ECO:0000313" key="4">
    <source>
        <dbReference type="Proteomes" id="UP000807353"/>
    </source>
</evidence>
<feature type="compositionally biased region" description="Low complexity" evidence="1">
    <location>
        <begin position="679"/>
        <end position="691"/>
    </location>
</feature>
<accession>A0A9P5YFD6</accession>
<reference evidence="3" key="1">
    <citation type="submission" date="2020-11" db="EMBL/GenBank/DDBJ databases">
        <authorList>
            <consortium name="DOE Joint Genome Institute"/>
            <person name="Ahrendt S."/>
            <person name="Riley R."/>
            <person name="Andreopoulos W."/>
            <person name="Labutti K."/>
            <person name="Pangilinan J."/>
            <person name="Ruiz-Duenas F.J."/>
            <person name="Barrasa J.M."/>
            <person name="Sanchez-Garcia M."/>
            <person name="Camarero S."/>
            <person name="Miyauchi S."/>
            <person name="Serrano A."/>
            <person name="Linde D."/>
            <person name="Babiker R."/>
            <person name="Drula E."/>
            <person name="Ayuso-Fernandez I."/>
            <person name="Pacheco R."/>
            <person name="Padilla G."/>
            <person name="Ferreira P."/>
            <person name="Barriuso J."/>
            <person name="Kellner H."/>
            <person name="Castanera R."/>
            <person name="Alfaro M."/>
            <person name="Ramirez L."/>
            <person name="Pisabarro A.G."/>
            <person name="Kuo A."/>
            <person name="Tritt A."/>
            <person name="Lipzen A."/>
            <person name="He G."/>
            <person name="Yan M."/>
            <person name="Ng V."/>
            <person name="Cullen D."/>
            <person name="Martin F."/>
            <person name="Rosso M.-N."/>
            <person name="Henrissat B."/>
            <person name="Hibbett D."/>
            <person name="Martinez A.T."/>
            <person name="Grigoriev I.V."/>
        </authorList>
    </citation>
    <scope>NUCLEOTIDE SEQUENCE</scope>
    <source>
        <strain evidence="3">CBS 247.69</strain>
    </source>
</reference>
<feature type="compositionally biased region" description="Basic and acidic residues" evidence="1">
    <location>
        <begin position="736"/>
        <end position="747"/>
    </location>
</feature>
<dbReference type="PROSITE" id="PS51140">
    <property type="entry name" value="CUE"/>
    <property type="match status" value="1"/>
</dbReference>
<feature type="region of interest" description="Disordered" evidence="1">
    <location>
        <begin position="342"/>
        <end position="399"/>
    </location>
</feature>
<feature type="region of interest" description="Disordered" evidence="1">
    <location>
        <begin position="439"/>
        <end position="460"/>
    </location>
</feature>
<evidence type="ECO:0000256" key="1">
    <source>
        <dbReference type="SAM" id="MobiDB-lite"/>
    </source>
</evidence>
<dbReference type="OrthoDB" id="5577209at2759"/>
<dbReference type="CDD" id="cd14364">
    <property type="entry name" value="CUE_ASCC2"/>
    <property type="match status" value="1"/>
</dbReference>
<dbReference type="PANTHER" id="PTHR21494">
    <property type="entry name" value="ACTIVATING SIGNAL COINTEGRATOR 1 COMPLEX SUBUNIT 2 ASC-1 COMPLEX SUBUNIT P100"/>
    <property type="match status" value="1"/>
</dbReference>
<dbReference type="Proteomes" id="UP000807353">
    <property type="component" value="Unassembled WGS sequence"/>
</dbReference>
<dbReference type="AlphaFoldDB" id="A0A9P5YFD6"/>
<dbReference type="InterPro" id="IPR003892">
    <property type="entry name" value="CUE"/>
</dbReference>
<feature type="compositionally biased region" description="Acidic residues" evidence="1">
    <location>
        <begin position="575"/>
        <end position="599"/>
    </location>
</feature>
<feature type="compositionally biased region" description="Basic residues" evidence="1">
    <location>
        <begin position="748"/>
        <end position="764"/>
    </location>
</feature>
<sequence>MSTLQRLPSYPSTQTRKSLSPSQLATLTQTISLTLQQTLTLPASKRDPTSTHTFLTSYAKDTAVQTLQALIWGAPTVSHSEQIIRRRVLLLASSTPNLSLDIQTLLDLAIVYAPSSITHLRTVFSTASTATPSLTQTIETDLVPAFTQLLSPAQGLYAVRKAAHCVSAFLHAAPPALVRPFAHSIPFALALAALYGPGLASIAQSYGGPPRIDAVPAPNPDEWEHIWVATKAALIDAFHALLRTLLLDLSDATGRALAAESERTFGLVFALLDAQPAAASTGTTPFLDRPLLADYNTTYPLAQTLAQALRHAGEKDARLDILEAALVSPNANKNKDPGALRLLLHSSGVPPGIDGRSQSSRPYAPTPQSTITNQNQNQNQKGKGKAPDPGPTPRDDPDLDIKVTQILDVLPDLSPAYLRLLLAYSPLGGDPERVLGALLEGSAPPEGAPELQHQAARGDPTGDWDGGAGEIEQDEASEYISRRANVFDGAAMDLSRVHVGKKGGDGEGMLRDRAEVEAMKADILRRAEAAWADDDEDDEDDLGGLGGEGKGKAKVRVVAFEDEEDVEGGVRVVGDGEESGSGSDDDEGDDGDGDGDGEQEEKLTPETILELAYIRDPSVFNRDAATARGAAREDLRKRTGWDNGQIEGWRVMLERDPKKKEKMLQKHEFSGNRNHDRPTLPSSTSTSNNTGEPGGSGRGRGRGGRGRGGGGGGRGGGGGGRGGGRGGGAGGGEGGGARERAWKDKNKASRANHNRKRGHDKKMSRAGAGVPPS</sequence>
<comment type="caution">
    <text evidence="3">The sequence shown here is derived from an EMBL/GenBank/DDBJ whole genome shotgun (WGS) entry which is preliminary data.</text>
</comment>
<name>A0A9P5YFD6_9AGAR</name>
<feature type="compositionally biased region" description="Polar residues" evidence="1">
    <location>
        <begin position="356"/>
        <end position="372"/>
    </location>
</feature>
<feature type="compositionally biased region" description="Acidic residues" evidence="1">
    <location>
        <begin position="531"/>
        <end position="542"/>
    </location>
</feature>
<organism evidence="3 4">
    <name type="scientific">Collybia nuda</name>
    <dbReference type="NCBI Taxonomy" id="64659"/>
    <lineage>
        <taxon>Eukaryota</taxon>
        <taxon>Fungi</taxon>
        <taxon>Dikarya</taxon>
        <taxon>Basidiomycota</taxon>
        <taxon>Agaricomycotina</taxon>
        <taxon>Agaricomycetes</taxon>
        <taxon>Agaricomycetidae</taxon>
        <taxon>Agaricales</taxon>
        <taxon>Tricholomatineae</taxon>
        <taxon>Clitocybaceae</taxon>
        <taxon>Collybia</taxon>
    </lineage>
</organism>
<feature type="compositionally biased region" description="Gly residues" evidence="1">
    <location>
        <begin position="706"/>
        <end position="735"/>
    </location>
</feature>
<feature type="domain" description="CUE" evidence="2">
    <location>
        <begin position="398"/>
        <end position="443"/>
    </location>
</feature>
<evidence type="ECO:0000313" key="3">
    <source>
        <dbReference type="EMBL" id="KAF9467863.1"/>
    </source>
</evidence>
<dbReference type="Gene3D" id="1.10.8.10">
    <property type="entry name" value="DNA helicase RuvA subunit, C-terminal domain"/>
    <property type="match status" value="1"/>
</dbReference>
<dbReference type="SUPFAM" id="SSF46934">
    <property type="entry name" value="UBA-like"/>
    <property type="match status" value="1"/>
</dbReference>
<dbReference type="PANTHER" id="PTHR21494:SF0">
    <property type="entry name" value="ACTIVATING SIGNAL COINTEGRATOR 1 COMPLEX SUBUNIT 2"/>
    <property type="match status" value="1"/>
</dbReference>
<feature type="compositionally biased region" description="Basic and acidic residues" evidence="1">
    <location>
        <begin position="630"/>
        <end position="640"/>
    </location>
</feature>
<dbReference type="EMBL" id="MU150235">
    <property type="protein sequence ID" value="KAF9467863.1"/>
    <property type="molecule type" value="Genomic_DNA"/>
</dbReference>